<comment type="subcellular location">
    <subcellularLocation>
        <location evidence="3">Cytoplasm</location>
    </subcellularLocation>
</comment>
<comment type="function">
    <text evidence="3">A probable RNA chaperone. Forms a complex with KhpB which binds to cellular RNA and controls its expression. Plays a role in peptidoglycan (PG) homeostasis and cell length regulation.</text>
</comment>
<dbReference type="InterPro" id="IPR020627">
    <property type="entry name" value="KhpA"/>
</dbReference>
<dbReference type="GO" id="GO:0003723">
    <property type="term" value="F:RNA binding"/>
    <property type="evidence" value="ECO:0007669"/>
    <property type="project" value="UniProtKB-UniRule"/>
</dbReference>
<dbReference type="HAMAP" id="MF_00088">
    <property type="entry name" value="KhpA"/>
    <property type="match status" value="1"/>
</dbReference>
<keyword evidence="3" id="KW-0143">Chaperone</keyword>
<dbReference type="Pfam" id="PF13083">
    <property type="entry name" value="KH_KhpA-B"/>
    <property type="match status" value="1"/>
</dbReference>
<comment type="caution">
    <text evidence="4">The sequence shown here is derived from an EMBL/GenBank/DDBJ whole genome shotgun (WGS) entry which is preliminary data.</text>
</comment>
<organism evidence="4">
    <name type="scientific">candidate division WOR-3 bacterium</name>
    <dbReference type="NCBI Taxonomy" id="2052148"/>
    <lineage>
        <taxon>Bacteria</taxon>
        <taxon>Bacteria division WOR-3</taxon>
    </lineage>
</organism>
<dbReference type="PANTHER" id="PTHR34654">
    <property type="entry name" value="UPF0109 PROTEIN SCO5592"/>
    <property type="match status" value="1"/>
</dbReference>
<accession>A0A7C4CBX8</accession>
<proteinExistence type="inferred from homology"/>
<dbReference type="SUPFAM" id="SSF54814">
    <property type="entry name" value="Prokaryotic type KH domain (KH-domain type II)"/>
    <property type="match status" value="1"/>
</dbReference>
<protein>
    <recommendedName>
        <fullName evidence="3">RNA-binding protein KhpA</fullName>
    </recommendedName>
    <alternativeName>
        <fullName evidence="3">KH-domain protein A</fullName>
    </alternativeName>
</protein>
<keyword evidence="1 3" id="KW-0963">Cytoplasm</keyword>
<comment type="subunit">
    <text evidence="3">Forms a complex with KhpB.</text>
</comment>
<evidence type="ECO:0000256" key="3">
    <source>
        <dbReference type="HAMAP-Rule" id="MF_00088"/>
    </source>
</evidence>
<dbReference type="EMBL" id="DSUT01000175">
    <property type="protein sequence ID" value="HGK28911.1"/>
    <property type="molecule type" value="Genomic_DNA"/>
</dbReference>
<dbReference type="GO" id="GO:0009252">
    <property type="term" value="P:peptidoglycan biosynthetic process"/>
    <property type="evidence" value="ECO:0007669"/>
    <property type="project" value="UniProtKB-UniRule"/>
</dbReference>
<keyword evidence="3" id="KW-0961">Cell wall biogenesis/degradation</keyword>
<dbReference type="GO" id="GO:0071555">
    <property type="term" value="P:cell wall organization"/>
    <property type="evidence" value="ECO:0007669"/>
    <property type="project" value="UniProtKB-KW"/>
</dbReference>
<dbReference type="GO" id="GO:0008360">
    <property type="term" value="P:regulation of cell shape"/>
    <property type="evidence" value="ECO:0007669"/>
    <property type="project" value="UniProtKB-KW"/>
</dbReference>
<dbReference type="NCBIfam" id="NF002201">
    <property type="entry name" value="PRK01064.1"/>
    <property type="match status" value="1"/>
</dbReference>
<sequence>MKELIEYIAKALVDHPEQVVVKEIAGEKTLIYELRVGPGDLGKVIGKEGRTAKSIRAIIAAAAMKIGKRAQLEILE</sequence>
<dbReference type="AlphaFoldDB" id="A0A7C4CBX8"/>
<evidence type="ECO:0000256" key="1">
    <source>
        <dbReference type="ARBA" id="ARBA00022490"/>
    </source>
</evidence>
<name>A0A7C4CBX8_UNCW3</name>
<keyword evidence="2 3" id="KW-0694">RNA-binding</keyword>
<evidence type="ECO:0000256" key="2">
    <source>
        <dbReference type="ARBA" id="ARBA00022884"/>
    </source>
</evidence>
<dbReference type="Gene3D" id="3.30.300.20">
    <property type="match status" value="1"/>
</dbReference>
<dbReference type="PANTHER" id="PTHR34654:SF1">
    <property type="entry name" value="RNA-BINDING PROTEIN KHPA"/>
    <property type="match status" value="1"/>
</dbReference>
<dbReference type="GO" id="GO:0005737">
    <property type="term" value="C:cytoplasm"/>
    <property type="evidence" value="ECO:0007669"/>
    <property type="project" value="UniProtKB-SubCell"/>
</dbReference>
<dbReference type="InterPro" id="IPR009019">
    <property type="entry name" value="KH_sf_prok-type"/>
</dbReference>
<keyword evidence="3" id="KW-0133">Cell shape</keyword>
<dbReference type="InterPro" id="IPR015946">
    <property type="entry name" value="KH_dom-like_a/b"/>
</dbReference>
<comment type="similarity">
    <text evidence="3">Belongs to the KhpA RNA-binding protein family.</text>
</comment>
<evidence type="ECO:0000313" key="4">
    <source>
        <dbReference type="EMBL" id="HGK28911.1"/>
    </source>
</evidence>
<gene>
    <name evidence="3" type="primary">khpA</name>
    <name evidence="4" type="ORF">ENS41_08220</name>
</gene>
<dbReference type="CDD" id="cd22533">
    <property type="entry name" value="KH-II_YlqC-like"/>
    <property type="match status" value="1"/>
</dbReference>
<reference evidence="4" key="1">
    <citation type="journal article" date="2020" name="mSystems">
        <title>Genome- and Community-Level Interaction Insights into Carbon Utilization and Element Cycling Functions of Hydrothermarchaeota in Hydrothermal Sediment.</title>
        <authorList>
            <person name="Zhou Z."/>
            <person name="Liu Y."/>
            <person name="Xu W."/>
            <person name="Pan J."/>
            <person name="Luo Z.H."/>
            <person name="Li M."/>
        </authorList>
    </citation>
    <scope>NUCLEOTIDE SEQUENCE [LARGE SCALE GENOMIC DNA]</scope>
    <source>
        <strain evidence="4">SpSt-488</strain>
    </source>
</reference>